<dbReference type="InterPro" id="IPR020568">
    <property type="entry name" value="Ribosomal_Su5_D2-typ_SF"/>
</dbReference>
<feature type="domain" description="GHMP kinase C-terminal" evidence="8">
    <location>
        <begin position="326"/>
        <end position="397"/>
    </location>
</feature>
<sequence length="411" mass="43798">MMASVTAVPREDAPLWLRPWSLDEGADRARGLFAETFEGEPDAVASAPGRLTVIGDHTDYSGGLTLATVTPHRTFVAARRRDDEAIRVVATRGDLVDGPSTRWEGALSALTPGDDGWPSRVAGIVWALAERGYPVTGLDIAVDSCVPLGTGLGSSVALTAAVGRVLDAAWGLALDTEDGAVELAEACFEAESAYVGFPCGRLDPHTALRCEDGEAVLLDFSEVPPQLTRYPLYFHEYGLRLLLIDTGPRREGWRDAYARRSRAAARAAAELGLPSLRELKHDEALARVAALEDTPTRIRARHIVSESMRVRDTVAALSGLGPAHDRFTEIGALMLASHRSLSSDYRVSTPELDLAVDSAFAAGALGARLAGAGFGGCAVALVRTTALDRVAERVDADFTARGYPRPAFLQV</sequence>
<evidence type="ECO:0000259" key="9">
    <source>
        <dbReference type="Pfam" id="PF10509"/>
    </source>
</evidence>
<dbReference type="InterPro" id="IPR006206">
    <property type="entry name" value="Mevalonate/galactokinase"/>
</dbReference>
<dbReference type="PRINTS" id="PR00473">
    <property type="entry name" value="GALCTOKINASE"/>
</dbReference>
<dbReference type="PANTHER" id="PTHR10457:SF7">
    <property type="entry name" value="GALACTOKINASE-RELATED"/>
    <property type="match status" value="1"/>
</dbReference>
<keyword evidence="3" id="KW-0547">Nucleotide-binding</keyword>
<dbReference type="InterPro" id="IPR036554">
    <property type="entry name" value="GHMP_kinase_C_sf"/>
</dbReference>
<keyword evidence="2" id="KW-0808">Transferase</keyword>
<dbReference type="STRING" id="1043493.SAMN05421637_1098"/>
<dbReference type="Pfam" id="PF08544">
    <property type="entry name" value="GHMP_kinases_C"/>
    <property type="match status" value="1"/>
</dbReference>
<keyword evidence="4 10" id="KW-0418">Kinase</keyword>
<evidence type="ECO:0000256" key="3">
    <source>
        <dbReference type="ARBA" id="ARBA00022741"/>
    </source>
</evidence>
<evidence type="ECO:0000256" key="6">
    <source>
        <dbReference type="ARBA" id="ARBA00023144"/>
    </source>
</evidence>
<dbReference type="PANTHER" id="PTHR10457">
    <property type="entry name" value="MEVALONATE KINASE/GALACTOKINASE"/>
    <property type="match status" value="1"/>
</dbReference>
<evidence type="ECO:0000313" key="11">
    <source>
        <dbReference type="Proteomes" id="UP000183315"/>
    </source>
</evidence>
<dbReference type="SUPFAM" id="SSF54211">
    <property type="entry name" value="Ribosomal protein S5 domain 2-like"/>
    <property type="match status" value="1"/>
</dbReference>
<dbReference type="Gene3D" id="3.30.230.10">
    <property type="match status" value="1"/>
</dbReference>
<dbReference type="GO" id="GO:0005829">
    <property type="term" value="C:cytosol"/>
    <property type="evidence" value="ECO:0007669"/>
    <property type="project" value="TreeGrafter"/>
</dbReference>
<evidence type="ECO:0000259" key="7">
    <source>
        <dbReference type="Pfam" id="PF00288"/>
    </source>
</evidence>
<organism evidence="10 11">
    <name type="scientific">Demequina mangrovi</name>
    <dbReference type="NCBI Taxonomy" id="1043493"/>
    <lineage>
        <taxon>Bacteria</taxon>
        <taxon>Bacillati</taxon>
        <taxon>Actinomycetota</taxon>
        <taxon>Actinomycetes</taxon>
        <taxon>Micrococcales</taxon>
        <taxon>Demequinaceae</taxon>
        <taxon>Demequina</taxon>
    </lineage>
</organism>
<reference evidence="11" key="1">
    <citation type="submission" date="2016-10" db="EMBL/GenBank/DDBJ databases">
        <authorList>
            <person name="Varghese N."/>
        </authorList>
    </citation>
    <scope>NUCLEOTIDE SEQUENCE [LARGE SCALE GENOMIC DNA]</scope>
    <source>
        <strain evidence="11">DSM 24868</strain>
    </source>
</reference>
<feature type="domain" description="Galactokinase N-terminal" evidence="9">
    <location>
        <begin position="32"/>
        <end position="80"/>
    </location>
</feature>
<dbReference type="AlphaFoldDB" id="A0A1H6WQF9"/>
<dbReference type="PIRSF" id="PIRSF000530">
    <property type="entry name" value="Galactokinase"/>
    <property type="match status" value="1"/>
</dbReference>
<dbReference type="InterPro" id="IPR006204">
    <property type="entry name" value="GHMP_kinase_N_dom"/>
</dbReference>
<dbReference type="SUPFAM" id="SSF55060">
    <property type="entry name" value="GHMP Kinase, C-terminal domain"/>
    <property type="match status" value="1"/>
</dbReference>
<dbReference type="PRINTS" id="PR00959">
    <property type="entry name" value="MEVGALKINASE"/>
</dbReference>
<dbReference type="InterPro" id="IPR014721">
    <property type="entry name" value="Ribsml_uS5_D2-typ_fold_subgr"/>
</dbReference>
<name>A0A1H6WQF9_9MICO</name>
<dbReference type="Proteomes" id="UP000183315">
    <property type="component" value="Unassembled WGS sequence"/>
</dbReference>
<dbReference type="eggNOG" id="COG0153">
    <property type="taxonomic scope" value="Bacteria"/>
</dbReference>
<dbReference type="Pfam" id="PF00288">
    <property type="entry name" value="GHMP_kinases_N"/>
    <property type="match status" value="1"/>
</dbReference>
<feature type="domain" description="GHMP kinase N-terminal" evidence="7">
    <location>
        <begin position="121"/>
        <end position="204"/>
    </location>
</feature>
<protein>
    <submittedName>
        <fullName evidence="10">Galactokinase</fullName>
    </submittedName>
</protein>
<dbReference type="InterPro" id="IPR013750">
    <property type="entry name" value="GHMP_kinase_C_dom"/>
</dbReference>
<evidence type="ECO:0000256" key="5">
    <source>
        <dbReference type="ARBA" id="ARBA00022840"/>
    </source>
</evidence>
<evidence type="ECO:0000313" key="10">
    <source>
        <dbReference type="EMBL" id="SEJ19113.1"/>
    </source>
</evidence>
<dbReference type="InterPro" id="IPR000705">
    <property type="entry name" value="Galactokinase"/>
</dbReference>
<comment type="similarity">
    <text evidence="1">Belongs to the GHMP kinase family. GalK subfamily.</text>
</comment>
<evidence type="ECO:0000256" key="2">
    <source>
        <dbReference type="ARBA" id="ARBA00022679"/>
    </source>
</evidence>
<dbReference type="GO" id="GO:0004335">
    <property type="term" value="F:galactokinase activity"/>
    <property type="evidence" value="ECO:0007669"/>
    <property type="project" value="InterPro"/>
</dbReference>
<dbReference type="Gene3D" id="3.30.70.890">
    <property type="entry name" value="GHMP kinase, C-terminal domain"/>
    <property type="match status" value="1"/>
</dbReference>
<keyword evidence="6" id="KW-0119">Carbohydrate metabolism</keyword>
<dbReference type="EMBL" id="FNZI01000002">
    <property type="protein sequence ID" value="SEJ19113.1"/>
    <property type="molecule type" value="Genomic_DNA"/>
</dbReference>
<dbReference type="InterPro" id="IPR019539">
    <property type="entry name" value="GalKase_N"/>
</dbReference>
<dbReference type="GO" id="GO:0006012">
    <property type="term" value="P:galactose metabolic process"/>
    <property type="evidence" value="ECO:0007669"/>
    <property type="project" value="UniProtKB-KW"/>
</dbReference>
<keyword evidence="5" id="KW-0067">ATP-binding</keyword>
<gene>
    <name evidence="10" type="ORF">SAMN05421637_1098</name>
</gene>
<keyword evidence="11" id="KW-1185">Reference proteome</keyword>
<keyword evidence="6" id="KW-0299">Galactose metabolism</keyword>
<dbReference type="OrthoDB" id="250531at2"/>
<evidence type="ECO:0000256" key="1">
    <source>
        <dbReference type="ARBA" id="ARBA00006566"/>
    </source>
</evidence>
<dbReference type="Pfam" id="PF10509">
    <property type="entry name" value="GalKase_gal_bdg"/>
    <property type="match status" value="1"/>
</dbReference>
<evidence type="ECO:0000259" key="8">
    <source>
        <dbReference type="Pfam" id="PF08544"/>
    </source>
</evidence>
<accession>A0A1H6WQF9</accession>
<proteinExistence type="inferred from homology"/>
<dbReference type="GO" id="GO:0005524">
    <property type="term" value="F:ATP binding"/>
    <property type="evidence" value="ECO:0007669"/>
    <property type="project" value="UniProtKB-KW"/>
</dbReference>
<evidence type="ECO:0000256" key="4">
    <source>
        <dbReference type="ARBA" id="ARBA00022777"/>
    </source>
</evidence>